<dbReference type="AlphaFoldDB" id="A0A8I0PBF8"/>
<protein>
    <submittedName>
        <fullName evidence="2">Uncharacterized protein</fullName>
    </submittedName>
</protein>
<feature type="compositionally biased region" description="Basic residues" evidence="1">
    <location>
        <begin position="194"/>
        <end position="205"/>
    </location>
</feature>
<comment type="caution">
    <text evidence="2">The sequence shown here is derived from an EMBL/GenBank/DDBJ whole genome shotgun (WGS) entry which is preliminary data.</text>
</comment>
<dbReference type="InterPro" id="IPR046200">
    <property type="entry name" value="DUF6233"/>
</dbReference>
<organism evidence="2 3">
    <name type="scientific">Streptomyces stelliscabiei</name>
    <dbReference type="NCBI Taxonomy" id="146820"/>
    <lineage>
        <taxon>Bacteria</taxon>
        <taxon>Bacillati</taxon>
        <taxon>Actinomycetota</taxon>
        <taxon>Actinomycetes</taxon>
        <taxon>Kitasatosporales</taxon>
        <taxon>Streptomycetaceae</taxon>
        <taxon>Streptomyces</taxon>
    </lineage>
</organism>
<name>A0A8I0PBF8_9ACTN</name>
<feature type="compositionally biased region" description="Low complexity" evidence="1">
    <location>
        <begin position="206"/>
        <end position="221"/>
    </location>
</feature>
<proteinExistence type="predicted"/>
<reference evidence="2 3" key="1">
    <citation type="submission" date="2020-10" db="EMBL/GenBank/DDBJ databases">
        <title>Sequencing the genomes of 1000 actinobacteria strains.</title>
        <authorList>
            <person name="Klenk H.-P."/>
        </authorList>
    </citation>
    <scope>NUCLEOTIDE SEQUENCE [LARGE SCALE GENOMIC DNA]</scope>
    <source>
        <strain evidence="2 3">DSM 41803</strain>
    </source>
</reference>
<feature type="region of interest" description="Disordered" evidence="1">
    <location>
        <begin position="180"/>
        <end position="242"/>
    </location>
</feature>
<accession>A0A8I0PBF8</accession>
<evidence type="ECO:0000256" key="1">
    <source>
        <dbReference type="SAM" id="MobiDB-lite"/>
    </source>
</evidence>
<evidence type="ECO:0000313" key="3">
    <source>
        <dbReference type="Proteomes" id="UP000629287"/>
    </source>
</evidence>
<dbReference type="EMBL" id="JADBGF010000002">
    <property type="protein sequence ID" value="MBE1603013.1"/>
    <property type="molecule type" value="Genomic_DNA"/>
</dbReference>
<dbReference type="Proteomes" id="UP000629287">
    <property type="component" value="Unassembled WGS sequence"/>
</dbReference>
<evidence type="ECO:0000313" key="2">
    <source>
        <dbReference type="EMBL" id="MBE1603013.1"/>
    </source>
</evidence>
<keyword evidence="3" id="KW-1185">Reference proteome</keyword>
<dbReference type="Pfam" id="PF19746">
    <property type="entry name" value="DUF6233"/>
    <property type="match status" value="1"/>
</dbReference>
<gene>
    <name evidence="2" type="ORF">H4687_009242</name>
</gene>
<sequence length="242" mass="26369">MTTPSDDAARPKPVPIRVVLPADPVLGTPEQEVVARLWKRRQTETGWVYLVGMPSYRDREDGGVEAAEYRVWVRAPDHVRPVDGVDYDQVVTEKQERSPQSVVREALGERRPSGWVLAKLRDGRGPARSVLHAPDCEEAPAGAPLLDVDRALDAAEHPGTRLCTLCGAAQELTPLLRGFDHITDSAPDDSCPRPPHRRRPRRGGPARRATPADAPDPLARRPGPHPPPTFLVLPAVGRGPGA</sequence>